<gene>
    <name evidence="1" type="ORF">X975_11794</name>
</gene>
<dbReference type="Proteomes" id="UP000054359">
    <property type="component" value="Unassembled WGS sequence"/>
</dbReference>
<keyword evidence="2" id="KW-1185">Reference proteome</keyword>
<feature type="non-terminal residue" evidence="1">
    <location>
        <position position="1"/>
    </location>
</feature>
<dbReference type="EMBL" id="KK116504">
    <property type="protein sequence ID" value="KFM67964.1"/>
    <property type="molecule type" value="Genomic_DNA"/>
</dbReference>
<organism evidence="1 2">
    <name type="scientific">Stegodyphus mimosarum</name>
    <name type="common">African social velvet spider</name>
    <dbReference type="NCBI Taxonomy" id="407821"/>
    <lineage>
        <taxon>Eukaryota</taxon>
        <taxon>Metazoa</taxon>
        <taxon>Ecdysozoa</taxon>
        <taxon>Arthropoda</taxon>
        <taxon>Chelicerata</taxon>
        <taxon>Arachnida</taxon>
        <taxon>Araneae</taxon>
        <taxon>Araneomorphae</taxon>
        <taxon>Entelegynae</taxon>
        <taxon>Eresoidea</taxon>
        <taxon>Eresidae</taxon>
        <taxon>Stegodyphus</taxon>
    </lineage>
</organism>
<name>A0A087TS75_STEMI</name>
<reference evidence="1 2" key="1">
    <citation type="submission" date="2013-11" db="EMBL/GenBank/DDBJ databases">
        <title>Genome sequencing of Stegodyphus mimosarum.</title>
        <authorList>
            <person name="Bechsgaard J."/>
        </authorList>
    </citation>
    <scope>NUCLEOTIDE SEQUENCE [LARGE SCALE GENOMIC DNA]</scope>
</reference>
<evidence type="ECO:0000313" key="1">
    <source>
        <dbReference type="EMBL" id="KFM67964.1"/>
    </source>
</evidence>
<feature type="non-terminal residue" evidence="1">
    <location>
        <position position="30"/>
    </location>
</feature>
<protein>
    <submittedName>
        <fullName evidence="1">Uncharacterized protein</fullName>
    </submittedName>
</protein>
<sequence length="30" mass="3625">PSQITKFKPSSHFKNKFGRQLQFMNHLKYS</sequence>
<proteinExistence type="predicted"/>
<evidence type="ECO:0000313" key="2">
    <source>
        <dbReference type="Proteomes" id="UP000054359"/>
    </source>
</evidence>
<dbReference type="AlphaFoldDB" id="A0A087TS75"/>
<accession>A0A087TS75</accession>